<dbReference type="NCBIfam" id="NF008744">
    <property type="entry name" value="PRK11776.1"/>
    <property type="match status" value="1"/>
</dbReference>
<dbReference type="InterPro" id="IPR000629">
    <property type="entry name" value="RNA-helicase_DEAD-box_CS"/>
</dbReference>
<keyword evidence="2 7" id="KW-0378">Hydrolase</keyword>
<evidence type="ECO:0000256" key="7">
    <source>
        <dbReference type="RuleBase" id="RU000492"/>
    </source>
</evidence>
<evidence type="ECO:0000259" key="9">
    <source>
        <dbReference type="PROSITE" id="PS51194"/>
    </source>
</evidence>
<dbReference type="SUPFAM" id="SSF52540">
    <property type="entry name" value="P-loop containing nucleoside triphosphate hydrolases"/>
    <property type="match status" value="1"/>
</dbReference>
<gene>
    <name evidence="11" type="primary">dbpA</name>
    <name evidence="11" type="ORF">GCM10023150_16400</name>
</gene>
<dbReference type="InterPro" id="IPR014001">
    <property type="entry name" value="Helicase_ATP-bd"/>
</dbReference>
<dbReference type="PANTHER" id="PTHR47959:SF1">
    <property type="entry name" value="ATP-DEPENDENT RNA HELICASE DBPA"/>
    <property type="match status" value="1"/>
</dbReference>
<reference evidence="12" key="1">
    <citation type="journal article" date="2019" name="Int. J. Syst. Evol. Microbiol.">
        <title>The Global Catalogue of Microorganisms (GCM) 10K type strain sequencing project: providing services to taxonomists for standard genome sequencing and annotation.</title>
        <authorList>
            <consortium name="The Broad Institute Genomics Platform"/>
            <consortium name="The Broad Institute Genome Sequencing Center for Infectious Disease"/>
            <person name="Wu L."/>
            <person name="Ma J."/>
        </authorList>
    </citation>
    <scope>NUCLEOTIDE SEQUENCE [LARGE SCALE GENOMIC DNA]</scope>
    <source>
        <strain evidence="12">JCM 17727</strain>
    </source>
</reference>
<feature type="domain" description="Helicase ATP-binding" evidence="8">
    <location>
        <begin position="35"/>
        <end position="206"/>
    </location>
</feature>
<dbReference type="PROSITE" id="PS51195">
    <property type="entry name" value="Q_MOTIF"/>
    <property type="match status" value="1"/>
</dbReference>
<dbReference type="Gene3D" id="3.40.50.300">
    <property type="entry name" value="P-loop containing nucleotide triphosphate hydrolases"/>
    <property type="match status" value="2"/>
</dbReference>
<keyword evidence="3 7" id="KW-0347">Helicase</keyword>
<protein>
    <submittedName>
        <fullName evidence="11">ATP-dependent RNA helicase DbpA</fullName>
    </submittedName>
</protein>
<dbReference type="SMART" id="SM00490">
    <property type="entry name" value="HELICc"/>
    <property type="match status" value="1"/>
</dbReference>
<dbReference type="CDD" id="cd18787">
    <property type="entry name" value="SF2_C_DEAD"/>
    <property type="match status" value="1"/>
</dbReference>
<evidence type="ECO:0000313" key="12">
    <source>
        <dbReference type="Proteomes" id="UP001501294"/>
    </source>
</evidence>
<dbReference type="InterPro" id="IPR012677">
    <property type="entry name" value="Nucleotide-bd_a/b_plait_sf"/>
</dbReference>
<dbReference type="PANTHER" id="PTHR47959">
    <property type="entry name" value="ATP-DEPENDENT RNA HELICASE RHLE-RELATED"/>
    <property type="match status" value="1"/>
</dbReference>
<feature type="short sequence motif" description="Q motif" evidence="6">
    <location>
        <begin position="4"/>
        <end position="32"/>
    </location>
</feature>
<dbReference type="InterPro" id="IPR001650">
    <property type="entry name" value="Helicase_C-like"/>
</dbReference>
<feature type="domain" description="DEAD-box RNA helicase Q" evidence="10">
    <location>
        <begin position="4"/>
        <end position="32"/>
    </location>
</feature>
<dbReference type="PROSITE" id="PS51192">
    <property type="entry name" value="HELICASE_ATP_BIND_1"/>
    <property type="match status" value="1"/>
</dbReference>
<dbReference type="CDD" id="cd00268">
    <property type="entry name" value="DEADc"/>
    <property type="match status" value="1"/>
</dbReference>
<dbReference type="RefSeq" id="WP_223578514.1">
    <property type="nucleotide sequence ID" value="NZ_BAABFU010000002.1"/>
</dbReference>
<dbReference type="Pfam" id="PF00271">
    <property type="entry name" value="Helicase_C"/>
    <property type="match status" value="1"/>
</dbReference>
<feature type="domain" description="Helicase C-terminal" evidence="9">
    <location>
        <begin position="216"/>
        <end position="377"/>
    </location>
</feature>
<dbReference type="PROSITE" id="PS51194">
    <property type="entry name" value="HELICASE_CTER"/>
    <property type="match status" value="1"/>
</dbReference>
<evidence type="ECO:0000256" key="3">
    <source>
        <dbReference type="ARBA" id="ARBA00022806"/>
    </source>
</evidence>
<proteinExistence type="inferred from homology"/>
<keyword evidence="12" id="KW-1185">Reference proteome</keyword>
<dbReference type="InterPro" id="IPR011545">
    <property type="entry name" value="DEAD/DEAH_box_helicase_dom"/>
</dbReference>
<dbReference type="EMBL" id="BAABFU010000002">
    <property type="protein sequence ID" value="GAA4350551.1"/>
    <property type="molecule type" value="Genomic_DNA"/>
</dbReference>
<accession>A0ABP8I3B7</accession>
<dbReference type="Pfam" id="PF00270">
    <property type="entry name" value="DEAD"/>
    <property type="match status" value="1"/>
</dbReference>
<evidence type="ECO:0000256" key="4">
    <source>
        <dbReference type="ARBA" id="ARBA00022840"/>
    </source>
</evidence>
<evidence type="ECO:0000313" key="11">
    <source>
        <dbReference type="EMBL" id="GAA4350551.1"/>
    </source>
</evidence>
<comment type="similarity">
    <text evidence="5 7">Belongs to the DEAD box helicase family.</text>
</comment>
<name>A0ABP8I3B7_9GAMM</name>
<keyword evidence="4 7" id="KW-0067">ATP-binding</keyword>
<dbReference type="PROSITE" id="PS00039">
    <property type="entry name" value="DEAD_ATP_HELICASE"/>
    <property type="match status" value="1"/>
</dbReference>
<dbReference type="Proteomes" id="UP001501294">
    <property type="component" value="Unassembled WGS sequence"/>
</dbReference>
<dbReference type="GO" id="GO:0004386">
    <property type="term" value="F:helicase activity"/>
    <property type="evidence" value="ECO:0007669"/>
    <property type="project" value="UniProtKB-KW"/>
</dbReference>
<sequence>MSHAAFATLNLKPELTANLAELGFEGMTPIQAQALPQVLDGKDVIAKAKTGSGKTAVFGLGILEKLDPKNFSVQSVVMCPTRELAEQVAEEIRRLARPIANVKILTLCGGTPLRPQADSLKHGAHIVVGTPGRILDHLEKQTLELDDVTTLVLDEADRMLDMGFQDAMDDIVDEIPRQRQTLLFSATYPKEIAAVAERVMYDPLLIESEDQHTSASIEQDFYRISDEGERDVAVRLLLLQFRPDSTVIFCNTKRHVKDLTQYLKSHGFSVLALHGDLDQKERDQALVRFTNNSVSIMVATDVAARGLDIDSLDLVINYHIASDSEVHVHRVGRTGRAGNKGHACSIVINKEKHKLKRLGEYLGQELETFGLPDTKLLNQPTYKAPMSTIQIDGGKKQKLRPGDILGALTADYRIEGNDVGKIQIANSWAYVAVKNDILDAALQLLNGGKMKGKKFRARKI</sequence>
<evidence type="ECO:0000259" key="8">
    <source>
        <dbReference type="PROSITE" id="PS51192"/>
    </source>
</evidence>
<evidence type="ECO:0000256" key="2">
    <source>
        <dbReference type="ARBA" id="ARBA00022801"/>
    </source>
</evidence>
<dbReference type="InterPro" id="IPR050079">
    <property type="entry name" value="DEAD_box_RNA_helicase"/>
</dbReference>
<dbReference type="InterPro" id="IPR044742">
    <property type="entry name" value="DEAD/DEAH_RhlB"/>
</dbReference>
<comment type="caution">
    <text evidence="11">The sequence shown here is derived from an EMBL/GenBank/DDBJ whole genome shotgun (WGS) entry which is preliminary data.</text>
</comment>
<dbReference type="InterPro" id="IPR027417">
    <property type="entry name" value="P-loop_NTPase"/>
</dbReference>
<dbReference type="Gene3D" id="3.30.70.330">
    <property type="match status" value="1"/>
</dbReference>
<evidence type="ECO:0000259" key="10">
    <source>
        <dbReference type="PROSITE" id="PS51195"/>
    </source>
</evidence>
<dbReference type="InterPro" id="IPR014014">
    <property type="entry name" value="RNA_helicase_DEAD_Q_motif"/>
</dbReference>
<dbReference type="Pfam" id="PF03880">
    <property type="entry name" value="DbpA"/>
    <property type="match status" value="1"/>
</dbReference>
<organism evidence="11 12">
    <name type="scientific">Kangiella taiwanensis</name>
    <dbReference type="NCBI Taxonomy" id="1079179"/>
    <lineage>
        <taxon>Bacteria</taxon>
        <taxon>Pseudomonadati</taxon>
        <taxon>Pseudomonadota</taxon>
        <taxon>Gammaproteobacteria</taxon>
        <taxon>Kangiellales</taxon>
        <taxon>Kangiellaceae</taxon>
        <taxon>Kangiella</taxon>
    </lineage>
</organism>
<dbReference type="SMART" id="SM00487">
    <property type="entry name" value="DEXDc"/>
    <property type="match status" value="1"/>
</dbReference>
<keyword evidence="1 7" id="KW-0547">Nucleotide-binding</keyword>
<evidence type="ECO:0000256" key="6">
    <source>
        <dbReference type="PROSITE-ProRule" id="PRU00552"/>
    </source>
</evidence>
<dbReference type="InterPro" id="IPR005580">
    <property type="entry name" value="DbpA/CsdA_RNA-bd_dom"/>
</dbReference>
<evidence type="ECO:0000256" key="1">
    <source>
        <dbReference type="ARBA" id="ARBA00022741"/>
    </source>
</evidence>
<evidence type="ECO:0000256" key="5">
    <source>
        <dbReference type="ARBA" id="ARBA00038437"/>
    </source>
</evidence>